<dbReference type="RefSeq" id="WP_188567665.1">
    <property type="nucleotide sequence ID" value="NZ_BMED01000004.1"/>
</dbReference>
<dbReference type="InterPro" id="IPR058532">
    <property type="entry name" value="YjbR/MT2646/Rv2570-like"/>
</dbReference>
<accession>A0A916XMH2</accession>
<dbReference type="Gene3D" id="3.90.1150.30">
    <property type="match status" value="1"/>
</dbReference>
<dbReference type="InterPro" id="IPR007351">
    <property type="entry name" value="YjbR"/>
</dbReference>
<evidence type="ECO:0000313" key="2">
    <source>
        <dbReference type="Proteomes" id="UP000637423"/>
    </source>
</evidence>
<proteinExistence type="predicted"/>
<dbReference type="AlphaFoldDB" id="A0A916XMH2"/>
<comment type="caution">
    <text evidence="1">The sequence shown here is derived from an EMBL/GenBank/DDBJ whole genome shotgun (WGS) entry which is preliminary data.</text>
</comment>
<sequence length="117" mass="13411">MNFKQAREFCSKRRGASLDTKWGSDLVYSVGEKMFAVTGQEAGYERGFSFKVDDERFLELTDRPGIIPAPYLARAKWIKVEDISTLEDAEARALLQRSYELVFAKLTKTKQKEIGHE</sequence>
<dbReference type="PANTHER" id="PTHR35145:SF1">
    <property type="entry name" value="CYTOPLASMIC PROTEIN"/>
    <property type="match status" value="1"/>
</dbReference>
<dbReference type="Pfam" id="PF04237">
    <property type="entry name" value="YjbR"/>
    <property type="match status" value="1"/>
</dbReference>
<dbReference type="Proteomes" id="UP000637423">
    <property type="component" value="Unassembled WGS sequence"/>
</dbReference>
<reference evidence="1" key="2">
    <citation type="submission" date="2020-09" db="EMBL/GenBank/DDBJ databases">
        <authorList>
            <person name="Sun Q."/>
            <person name="Zhou Y."/>
        </authorList>
    </citation>
    <scope>NUCLEOTIDE SEQUENCE</scope>
    <source>
        <strain evidence="1">CGMCC 1.10998</strain>
    </source>
</reference>
<evidence type="ECO:0000313" key="1">
    <source>
        <dbReference type="EMBL" id="GGC86743.1"/>
    </source>
</evidence>
<keyword evidence="2" id="KW-1185">Reference proteome</keyword>
<name>A0A916XMH2_9BURK</name>
<protein>
    <recommendedName>
        <fullName evidence="3">MmcQ/YjbR family DNA-binding protein</fullName>
    </recommendedName>
</protein>
<dbReference type="InterPro" id="IPR038056">
    <property type="entry name" value="YjbR-like_sf"/>
</dbReference>
<dbReference type="PANTHER" id="PTHR35145">
    <property type="entry name" value="CYTOPLASMIC PROTEIN-RELATED"/>
    <property type="match status" value="1"/>
</dbReference>
<evidence type="ECO:0008006" key="3">
    <source>
        <dbReference type="Google" id="ProtNLM"/>
    </source>
</evidence>
<gene>
    <name evidence="1" type="ORF">GCM10011396_37570</name>
</gene>
<organism evidence="1 2">
    <name type="scientific">Undibacterium terreum</name>
    <dbReference type="NCBI Taxonomy" id="1224302"/>
    <lineage>
        <taxon>Bacteria</taxon>
        <taxon>Pseudomonadati</taxon>
        <taxon>Pseudomonadota</taxon>
        <taxon>Betaproteobacteria</taxon>
        <taxon>Burkholderiales</taxon>
        <taxon>Oxalobacteraceae</taxon>
        <taxon>Undibacterium</taxon>
    </lineage>
</organism>
<reference evidence="1" key="1">
    <citation type="journal article" date="2014" name="Int. J. Syst. Evol. Microbiol.">
        <title>Complete genome sequence of Corynebacterium casei LMG S-19264T (=DSM 44701T), isolated from a smear-ripened cheese.</title>
        <authorList>
            <consortium name="US DOE Joint Genome Institute (JGI-PGF)"/>
            <person name="Walter F."/>
            <person name="Albersmeier A."/>
            <person name="Kalinowski J."/>
            <person name="Ruckert C."/>
        </authorList>
    </citation>
    <scope>NUCLEOTIDE SEQUENCE</scope>
    <source>
        <strain evidence="1">CGMCC 1.10998</strain>
    </source>
</reference>
<dbReference type="EMBL" id="BMED01000004">
    <property type="protein sequence ID" value="GGC86743.1"/>
    <property type="molecule type" value="Genomic_DNA"/>
</dbReference>
<dbReference type="SUPFAM" id="SSF142906">
    <property type="entry name" value="YjbR-like"/>
    <property type="match status" value="1"/>
</dbReference>